<keyword evidence="2 5" id="KW-0731">Sigma factor</keyword>
<evidence type="ECO:0000256" key="1">
    <source>
        <dbReference type="ARBA" id="ARBA00023015"/>
    </source>
</evidence>
<dbReference type="FunFam" id="1.10.601.10:FF:000001">
    <property type="entry name" value="RNA polymerase sigma factor SigA"/>
    <property type="match status" value="1"/>
</dbReference>
<dbReference type="InterPro" id="IPR042189">
    <property type="entry name" value="RNA_pol_sigma_70_r1_1_sf"/>
</dbReference>
<dbReference type="EMBL" id="LCEY01000025">
    <property type="protein sequence ID" value="KKS80178.1"/>
    <property type="molecule type" value="Genomic_DNA"/>
</dbReference>
<dbReference type="NCBIfam" id="TIGR02937">
    <property type="entry name" value="sigma70-ECF"/>
    <property type="match status" value="1"/>
</dbReference>
<dbReference type="Pfam" id="PF04545">
    <property type="entry name" value="Sigma70_r4"/>
    <property type="match status" value="1"/>
</dbReference>
<feature type="region of interest" description="Disordered" evidence="6">
    <location>
        <begin position="1"/>
        <end position="29"/>
    </location>
</feature>
<dbReference type="GO" id="GO:0003677">
    <property type="term" value="F:DNA binding"/>
    <property type="evidence" value="ECO:0007669"/>
    <property type="project" value="UniProtKB-KW"/>
</dbReference>
<evidence type="ECO:0000259" key="7">
    <source>
        <dbReference type="PROSITE" id="PS00715"/>
    </source>
</evidence>
<dbReference type="InterPro" id="IPR036388">
    <property type="entry name" value="WH-like_DNA-bd_sf"/>
</dbReference>
<reference evidence="9 10" key="1">
    <citation type="journal article" date="2015" name="Nature">
        <title>rRNA introns, odd ribosomes, and small enigmatic genomes across a large radiation of phyla.</title>
        <authorList>
            <person name="Brown C.T."/>
            <person name="Hug L.A."/>
            <person name="Thomas B.C."/>
            <person name="Sharon I."/>
            <person name="Castelle C.J."/>
            <person name="Singh A."/>
            <person name="Wilkins M.J."/>
            <person name="Williams K.H."/>
            <person name="Banfield J.F."/>
        </authorList>
    </citation>
    <scope>NUCLEOTIDE SEQUENCE [LARGE SCALE GENOMIC DNA]</scope>
</reference>
<dbReference type="InterPro" id="IPR000943">
    <property type="entry name" value="RNA_pol_sigma70"/>
</dbReference>
<dbReference type="InterPro" id="IPR009042">
    <property type="entry name" value="RNA_pol_sigma70_r1_2"/>
</dbReference>
<comment type="caution">
    <text evidence="9">The sequence shown here is derived from an EMBL/GenBank/DDBJ whole genome shotgun (WGS) entry which is preliminary data.</text>
</comment>
<dbReference type="InterPro" id="IPR007624">
    <property type="entry name" value="RNA_pol_sigma70_r3"/>
</dbReference>
<dbReference type="Proteomes" id="UP000034611">
    <property type="component" value="Unassembled WGS sequence"/>
</dbReference>
<dbReference type="PROSITE" id="PS00715">
    <property type="entry name" value="SIGMA70_1"/>
    <property type="match status" value="1"/>
</dbReference>
<comment type="function">
    <text evidence="5">Sigma factors are initiation factors that promote the attachment of RNA polymerase to specific initiation sites and are then released.</text>
</comment>
<keyword evidence="3 5" id="KW-0238">DNA-binding</keyword>
<dbReference type="InterPro" id="IPR050239">
    <property type="entry name" value="Sigma-70_RNA_pol_init_factors"/>
</dbReference>
<dbReference type="PANTHER" id="PTHR30603:SF47">
    <property type="entry name" value="RNA POLYMERASE SIGMA FACTOR SIGD, CHLOROPLASTIC"/>
    <property type="match status" value="1"/>
</dbReference>
<evidence type="ECO:0000256" key="2">
    <source>
        <dbReference type="ARBA" id="ARBA00023082"/>
    </source>
</evidence>
<dbReference type="InterPro" id="IPR007630">
    <property type="entry name" value="RNA_pol_sigma70_r4"/>
</dbReference>
<feature type="domain" description="RNA polymerase sigma-70" evidence="8">
    <location>
        <begin position="389"/>
        <end position="415"/>
    </location>
</feature>
<dbReference type="SUPFAM" id="SSF88659">
    <property type="entry name" value="Sigma3 and sigma4 domains of RNA polymerase sigma factors"/>
    <property type="match status" value="2"/>
</dbReference>
<sequence>MPKVTHKKKGKKILKKKSPKKVISKRRLKKAKPAKKVVKRVKKVTKKKIVKKKLSVKTKKTKATIKRTKRSATKNDEQLAALIVRGQEKGFVTDLEILEYFPNIEENTDFLEKIYEELEQNSLKVIEVETLLGEGAGEITEKELKEATSIKGALPDNVQMYLREIGKTPLLKSQEEKELAKRILKGDEAARQQLIKANLRLVVSIAKRYVNRSPLSISDLIQEGNIGLFKAVEKFDYTKGFKFSTYATWWIRQAITRALADQSRTIRIPVHMVETISKFTQAKRKLAQQLGREPMVEEIALEMDLPVDKVRNIQKISQEVVSLESPIGDDDDKSTLADFIQDEKSLTPTQLTSQELLKDQIRDIIQDLTERERKILEMRFGLEDGVTHTLEEVGKVFNVTRERIRQIEAKALEKIRLHDEAKRLVDY</sequence>
<dbReference type="PROSITE" id="PS00716">
    <property type="entry name" value="SIGMA70_2"/>
    <property type="match status" value="1"/>
</dbReference>
<dbReference type="PANTHER" id="PTHR30603">
    <property type="entry name" value="RNA POLYMERASE SIGMA FACTOR RPO"/>
    <property type="match status" value="1"/>
</dbReference>
<dbReference type="InterPro" id="IPR007627">
    <property type="entry name" value="RNA_pol_sigma70_r2"/>
</dbReference>
<dbReference type="Pfam" id="PF04542">
    <property type="entry name" value="Sigma70_r2"/>
    <property type="match status" value="1"/>
</dbReference>
<dbReference type="PRINTS" id="PR00046">
    <property type="entry name" value="SIGMA70FCT"/>
</dbReference>
<dbReference type="PATRIC" id="fig|1618585.3.peg.295"/>
<dbReference type="SUPFAM" id="SSF88946">
    <property type="entry name" value="Sigma2 domain of RNA polymerase sigma factors"/>
    <property type="match status" value="1"/>
</dbReference>
<dbReference type="GO" id="GO:0016987">
    <property type="term" value="F:sigma factor activity"/>
    <property type="evidence" value="ECO:0007669"/>
    <property type="project" value="UniProtKB-KW"/>
</dbReference>
<evidence type="ECO:0000256" key="4">
    <source>
        <dbReference type="ARBA" id="ARBA00023163"/>
    </source>
</evidence>
<keyword evidence="1 5" id="KW-0805">Transcription regulation</keyword>
<comment type="similarity">
    <text evidence="5">Belongs to the sigma-70 factor family.</text>
</comment>
<dbReference type="Gene3D" id="1.10.601.10">
    <property type="entry name" value="RNA Polymerase Primary Sigma Factor"/>
    <property type="match status" value="2"/>
</dbReference>
<dbReference type="GO" id="GO:0006352">
    <property type="term" value="P:DNA-templated transcription initiation"/>
    <property type="evidence" value="ECO:0007669"/>
    <property type="project" value="InterPro"/>
</dbReference>
<name>A0A0G1F014_9BACT</name>
<evidence type="ECO:0000256" key="3">
    <source>
        <dbReference type="ARBA" id="ARBA00023125"/>
    </source>
</evidence>
<organism evidence="9 10">
    <name type="scientific">Candidatus Woesebacteria bacterium GW2011_GWC1_43_10b</name>
    <dbReference type="NCBI Taxonomy" id="1618585"/>
    <lineage>
        <taxon>Bacteria</taxon>
        <taxon>Candidatus Woeseibacteriota</taxon>
    </lineage>
</organism>
<dbReference type="Pfam" id="PF03979">
    <property type="entry name" value="Sigma70_r1_1"/>
    <property type="match status" value="1"/>
</dbReference>
<accession>A0A0G1F014</accession>
<evidence type="ECO:0000313" key="9">
    <source>
        <dbReference type="EMBL" id="KKS80178.1"/>
    </source>
</evidence>
<dbReference type="Pfam" id="PF00140">
    <property type="entry name" value="Sigma70_r1_2"/>
    <property type="match status" value="1"/>
</dbReference>
<dbReference type="InterPro" id="IPR013325">
    <property type="entry name" value="RNA_pol_sigma_r2"/>
</dbReference>
<proteinExistence type="inferred from homology"/>
<dbReference type="Pfam" id="PF04539">
    <property type="entry name" value="Sigma70_r3"/>
    <property type="match status" value="1"/>
</dbReference>
<dbReference type="AlphaFoldDB" id="A0A0G1F014"/>
<keyword evidence="4 5" id="KW-0804">Transcription</keyword>
<dbReference type="CDD" id="cd06171">
    <property type="entry name" value="Sigma70_r4"/>
    <property type="match status" value="1"/>
</dbReference>
<evidence type="ECO:0000256" key="5">
    <source>
        <dbReference type="RuleBase" id="RU362124"/>
    </source>
</evidence>
<feature type="domain" description="RNA polymerase sigma-70" evidence="7">
    <location>
        <begin position="219"/>
        <end position="232"/>
    </location>
</feature>
<dbReference type="Gene3D" id="1.10.10.10">
    <property type="entry name" value="Winged helix-like DNA-binding domain superfamily/Winged helix DNA-binding domain"/>
    <property type="match status" value="2"/>
</dbReference>
<dbReference type="InterPro" id="IPR007127">
    <property type="entry name" value="RNA_pol_sigma_70_r1_1"/>
</dbReference>
<evidence type="ECO:0000259" key="8">
    <source>
        <dbReference type="PROSITE" id="PS00716"/>
    </source>
</evidence>
<dbReference type="InterPro" id="IPR013324">
    <property type="entry name" value="RNA_pol_sigma_r3/r4-like"/>
</dbReference>
<dbReference type="Gene3D" id="1.10.220.120">
    <property type="entry name" value="Sigma-70 factor, region 1.1"/>
    <property type="match status" value="1"/>
</dbReference>
<evidence type="ECO:0000313" key="10">
    <source>
        <dbReference type="Proteomes" id="UP000034611"/>
    </source>
</evidence>
<evidence type="ECO:0000256" key="6">
    <source>
        <dbReference type="SAM" id="MobiDB-lite"/>
    </source>
</evidence>
<dbReference type="InterPro" id="IPR014284">
    <property type="entry name" value="RNA_pol_sigma-70_dom"/>
</dbReference>
<protein>
    <recommendedName>
        <fullName evidence="5">RNA polymerase sigma factor</fullName>
    </recommendedName>
</protein>
<gene>
    <name evidence="9" type="ORF">UV56_C0025G0005</name>
</gene>